<dbReference type="InterPro" id="IPR003018">
    <property type="entry name" value="GAF"/>
</dbReference>
<evidence type="ECO:0000256" key="3">
    <source>
        <dbReference type="ARBA" id="ARBA00023015"/>
    </source>
</evidence>
<gene>
    <name evidence="8" type="primary">zraR_7</name>
    <name evidence="8" type="ORF">SV7mr_27300</name>
</gene>
<dbReference type="Gene3D" id="3.40.50.300">
    <property type="entry name" value="P-loop containing nucleotide triphosphate hydrolases"/>
    <property type="match status" value="1"/>
</dbReference>
<dbReference type="CDD" id="cd00060">
    <property type="entry name" value="FHA"/>
    <property type="match status" value="1"/>
</dbReference>
<dbReference type="GO" id="GO:0006355">
    <property type="term" value="P:regulation of DNA-templated transcription"/>
    <property type="evidence" value="ECO:0007669"/>
    <property type="project" value="InterPro"/>
</dbReference>
<dbReference type="Pfam" id="PF00498">
    <property type="entry name" value="FHA"/>
    <property type="match status" value="1"/>
</dbReference>
<dbReference type="Pfam" id="PF02954">
    <property type="entry name" value="HTH_8"/>
    <property type="match status" value="1"/>
</dbReference>
<dbReference type="SUPFAM" id="SSF46689">
    <property type="entry name" value="Homeodomain-like"/>
    <property type="match status" value="1"/>
</dbReference>
<evidence type="ECO:0000256" key="4">
    <source>
        <dbReference type="ARBA" id="ARBA00023125"/>
    </source>
</evidence>
<feature type="domain" description="FHA" evidence="6">
    <location>
        <begin position="25"/>
        <end position="74"/>
    </location>
</feature>
<dbReference type="FunFam" id="3.40.50.300:FF:000006">
    <property type="entry name" value="DNA-binding transcriptional regulator NtrC"/>
    <property type="match status" value="1"/>
</dbReference>
<dbReference type="InterPro" id="IPR025944">
    <property type="entry name" value="Sigma_54_int_dom_CS"/>
</dbReference>
<dbReference type="InterPro" id="IPR008984">
    <property type="entry name" value="SMAD_FHA_dom_sf"/>
</dbReference>
<dbReference type="EMBL" id="CP036272">
    <property type="protein sequence ID" value="QDT60212.1"/>
    <property type="molecule type" value="Genomic_DNA"/>
</dbReference>
<evidence type="ECO:0000313" key="9">
    <source>
        <dbReference type="Proteomes" id="UP000315003"/>
    </source>
</evidence>
<keyword evidence="9" id="KW-1185">Reference proteome</keyword>
<dbReference type="GO" id="GO:0043565">
    <property type="term" value="F:sequence-specific DNA binding"/>
    <property type="evidence" value="ECO:0007669"/>
    <property type="project" value="InterPro"/>
</dbReference>
<dbReference type="Gene3D" id="3.30.450.40">
    <property type="match status" value="1"/>
</dbReference>
<keyword evidence="2" id="KW-0067">ATP-binding</keyword>
<dbReference type="PROSITE" id="PS00688">
    <property type="entry name" value="SIGMA54_INTERACT_3"/>
    <property type="match status" value="1"/>
</dbReference>
<dbReference type="InterPro" id="IPR003593">
    <property type="entry name" value="AAA+_ATPase"/>
</dbReference>
<dbReference type="SUPFAM" id="SSF49879">
    <property type="entry name" value="SMAD/FHA domain"/>
    <property type="match status" value="1"/>
</dbReference>
<dbReference type="CDD" id="cd00009">
    <property type="entry name" value="AAA"/>
    <property type="match status" value="1"/>
</dbReference>
<evidence type="ECO:0000256" key="2">
    <source>
        <dbReference type="ARBA" id="ARBA00022840"/>
    </source>
</evidence>
<dbReference type="GO" id="GO:0005524">
    <property type="term" value="F:ATP binding"/>
    <property type="evidence" value="ECO:0007669"/>
    <property type="project" value="UniProtKB-KW"/>
</dbReference>
<keyword evidence="5" id="KW-0804">Transcription</keyword>
<evidence type="ECO:0000259" key="6">
    <source>
        <dbReference type="PROSITE" id="PS50006"/>
    </source>
</evidence>
<dbReference type="InterPro" id="IPR058031">
    <property type="entry name" value="AAA_lid_NorR"/>
</dbReference>
<feature type="domain" description="Sigma-54 factor interaction" evidence="7">
    <location>
        <begin position="303"/>
        <end position="532"/>
    </location>
</feature>
<dbReference type="Gene3D" id="1.10.8.60">
    <property type="match status" value="1"/>
</dbReference>
<dbReference type="InterPro" id="IPR002078">
    <property type="entry name" value="Sigma_54_int"/>
</dbReference>
<dbReference type="Pfam" id="PF00158">
    <property type="entry name" value="Sigma54_activat"/>
    <property type="match status" value="1"/>
</dbReference>
<dbReference type="Pfam" id="PF25601">
    <property type="entry name" value="AAA_lid_14"/>
    <property type="match status" value="1"/>
</dbReference>
<dbReference type="SUPFAM" id="SSF52540">
    <property type="entry name" value="P-loop containing nucleoside triphosphate hydrolases"/>
    <property type="match status" value="1"/>
</dbReference>
<dbReference type="Proteomes" id="UP000315003">
    <property type="component" value="Chromosome"/>
</dbReference>
<dbReference type="PROSITE" id="PS00676">
    <property type="entry name" value="SIGMA54_INTERACT_2"/>
    <property type="match status" value="1"/>
</dbReference>
<dbReference type="SUPFAM" id="SSF55781">
    <property type="entry name" value="GAF domain-like"/>
    <property type="match status" value="1"/>
</dbReference>
<dbReference type="RefSeq" id="WP_145272564.1">
    <property type="nucleotide sequence ID" value="NZ_CP036272.1"/>
</dbReference>
<evidence type="ECO:0000259" key="7">
    <source>
        <dbReference type="PROSITE" id="PS50045"/>
    </source>
</evidence>
<dbReference type="InterPro" id="IPR002197">
    <property type="entry name" value="HTH_Fis"/>
</dbReference>
<dbReference type="OrthoDB" id="9761019at2"/>
<keyword evidence="4" id="KW-0238">DNA-binding</keyword>
<dbReference type="Gene3D" id="1.10.10.60">
    <property type="entry name" value="Homeodomain-like"/>
    <property type="match status" value="1"/>
</dbReference>
<dbReference type="InterPro" id="IPR000253">
    <property type="entry name" value="FHA_dom"/>
</dbReference>
<dbReference type="Pfam" id="PF01590">
    <property type="entry name" value="GAF"/>
    <property type="match status" value="1"/>
</dbReference>
<dbReference type="PROSITE" id="PS50045">
    <property type="entry name" value="SIGMA54_INTERACT_4"/>
    <property type="match status" value="1"/>
</dbReference>
<dbReference type="InterPro" id="IPR027417">
    <property type="entry name" value="P-loop_NTPase"/>
</dbReference>
<name>A0A517SVQ6_9BACT</name>
<dbReference type="SMART" id="SM00382">
    <property type="entry name" value="AAA"/>
    <property type="match status" value="1"/>
</dbReference>
<dbReference type="PROSITE" id="PS50006">
    <property type="entry name" value="FHA_DOMAIN"/>
    <property type="match status" value="1"/>
</dbReference>
<dbReference type="PANTHER" id="PTHR32071:SF57">
    <property type="entry name" value="C4-DICARBOXYLATE TRANSPORT TRANSCRIPTIONAL REGULATORY PROTEIN DCTD"/>
    <property type="match status" value="1"/>
</dbReference>
<dbReference type="SMART" id="SM00065">
    <property type="entry name" value="GAF"/>
    <property type="match status" value="1"/>
</dbReference>
<dbReference type="InterPro" id="IPR029016">
    <property type="entry name" value="GAF-like_dom_sf"/>
</dbReference>
<evidence type="ECO:0000313" key="8">
    <source>
        <dbReference type="EMBL" id="QDT60212.1"/>
    </source>
</evidence>
<evidence type="ECO:0000256" key="5">
    <source>
        <dbReference type="ARBA" id="ARBA00023163"/>
    </source>
</evidence>
<keyword evidence="3" id="KW-0805">Transcription regulation</keyword>
<accession>A0A517SVQ6</accession>
<dbReference type="AlphaFoldDB" id="A0A517SVQ6"/>
<sequence length="604" mass="67467">MVAYLAVESGREKGRKYYLDGDRPLHLGRALSCELILSDPVCSRFHAVVYWEDQHWQIRDSGSRNGTLVNGQKIDTALLIDGTVIQIGASVIRMFEDLTSDEDEFLTAAGDASISCTLLEHDPLRHLRDAGHLIDLFELSLEMLQVGNPEQVMKRAVELLRQKVHADVVALSYQEGKQGHQPHIVEPADQADSLRPPQAILRRVVKEGRAIWIGDQHARNATPDLPNRSPWSDAIFIPLESNASSVAILQLYRHQPSFSETDFQVALAAAKLLAAGLDRLLQHDSLRVQAERMAKRNADTNELIGDSPVMQTLKDRIVRVARANGGVLVRGESGCGKELVARALHRSSHRANRPMLSVNCAAIPAELVESQFFGHAKGAFTGADSDHEGWFKQAHTGTLFLDEIGELPLEGQAKLLRILEGHPFQPVGSTQQISVDVRIIAATNRDLALLVREKRFREDLLYRLSVFELQLPPLRERGGDLDELIDHFIEHFRLQNGRPQISLSPEARKKMQQYSWPGNVRQLRNVIDSAIVMAESDLIQPADLGLFHLGEEPLRTLRIDHWERHLIVKAMEQSGGSVPKAAALLGISRATAYRKLSEYAIDRE</sequence>
<proteinExistence type="predicted"/>
<dbReference type="PRINTS" id="PR01590">
    <property type="entry name" value="HTHFIS"/>
</dbReference>
<evidence type="ECO:0000256" key="1">
    <source>
        <dbReference type="ARBA" id="ARBA00022741"/>
    </source>
</evidence>
<dbReference type="InterPro" id="IPR025943">
    <property type="entry name" value="Sigma_54_int_dom_ATP-bd_2"/>
</dbReference>
<protein>
    <submittedName>
        <fullName evidence="8">Transcriptional regulatory protein ZraR</fullName>
    </submittedName>
</protein>
<organism evidence="8 9">
    <name type="scientific">Stieleria bergensis</name>
    <dbReference type="NCBI Taxonomy" id="2528025"/>
    <lineage>
        <taxon>Bacteria</taxon>
        <taxon>Pseudomonadati</taxon>
        <taxon>Planctomycetota</taxon>
        <taxon>Planctomycetia</taxon>
        <taxon>Pirellulales</taxon>
        <taxon>Pirellulaceae</taxon>
        <taxon>Stieleria</taxon>
    </lineage>
</organism>
<keyword evidence="1" id="KW-0547">Nucleotide-binding</keyword>
<dbReference type="PANTHER" id="PTHR32071">
    <property type="entry name" value="TRANSCRIPTIONAL REGULATORY PROTEIN"/>
    <property type="match status" value="1"/>
</dbReference>
<dbReference type="SMART" id="SM00240">
    <property type="entry name" value="FHA"/>
    <property type="match status" value="1"/>
</dbReference>
<reference evidence="8 9" key="1">
    <citation type="submission" date="2019-02" db="EMBL/GenBank/DDBJ databases">
        <title>Deep-cultivation of Planctomycetes and their phenomic and genomic characterization uncovers novel biology.</title>
        <authorList>
            <person name="Wiegand S."/>
            <person name="Jogler M."/>
            <person name="Boedeker C."/>
            <person name="Pinto D."/>
            <person name="Vollmers J."/>
            <person name="Rivas-Marin E."/>
            <person name="Kohn T."/>
            <person name="Peeters S.H."/>
            <person name="Heuer A."/>
            <person name="Rast P."/>
            <person name="Oberbeckmann S."/>
            <person name="Bunk B."/>
            <person name="Jeske O."/>
            <person name="Meyerdierks A."/>
            <person name="Storesund J.E."/>
            <person name="Kallscheuer N."/>
            <person name="Luecker S."/>
            <person name="Lage O.M."/>
            <person name="Pohl T."/>
            <person name="Merkel B.J."/>
            <person name="Hornburger P."/>
            <person name="Mueller R.-W."/>
            <person name="Bruemmer F."/>
            <person name="Labrenz M."/>
            <person name="Spormann A.M."/>
            <person name="Op den Camp H."/>
            <person name="Overmann J."/>
            <person name="Amann R."/>
            <person name="Jetten M.S.M."/>
            <person name="Mascher T."/>
            <person name="Medema M.H."/>
            <person name="Devos D.P."/>
            <person name="Kaster A.-K."/>
            <person name="Ovreas L."/>
            <person name="Rohde M."/>
            <person name="Galperin M.Y."/>
            <person name="Jogler C."/>
        </authorList>
    </citation>
    <scope>NUCLEOTIDE SEQUENCE [LARGE SCALE GENOMIC DNA]</scope>
    <source>
        <strain evidence="8 9">SV_7m_r</strain>
    </source>
</reference>
<dbReference type="Gene3D" id="2.60.200.20">
    <property type="match status" value="1"/>
</dbReference>
<dbReference type="InterPro" id="IPR009057">
    <property type="entry name" value="Homeodomain-like_sf"/>
</dbReference>